<dbReference type="InterPro" id="IPR040893">
    <property type="entry name" value="RADX"/>
</dbReference>
<dbReference type="PANTHER" id="PTHR14944">
    <property type="entry name" value="RPA-RELATED PROTEIN RADX"/>
    <property type="match status" value="1"/>
</dbReference>
<dbReference type="PANTHER" id="PTHR14944:SF2">
    <property type="entry name" value="RPA-RELATED PROTEIN RADX"/>
    <property type="match status" value="1"/>
</dbReference>
<evidence type="ECO:0000313" key="2">
    <source>
        <dbReference type="Proteomes" id="UP000050525"/>
    </source>
</evidence>
<sequence length="129" mass="14935">MLKILFCLFPSPLSPSEISLNVRDPPTKITVIPESVVKLEWRLPEVKYWFITRSELDDLPSSHSCDIIGFVTFVGRTERTKKKGHGEDFWTSRWVHVIDGTSDQPFIMELFATSQPDVFERIHPSIYLL</sequence>
<dbReference type="Proteomes" id="UP000050525">
    <property type="component" value="Unassembled WGS sequence"/>
</dbReference>
<comment type="caution">
    <text evidence="1">The sequence shown here is derived from an EMBL/GenBank/DDBJ whole genome shotgun (WGS) entry which is preliminary data.</text>
</comment>
<keyword evidence="2" id="KW-1185">Reference proteome</keyword>
<dbReference type="GO" id="GO:0003697">
    <property type="term" value="F:single-stranded DNA binding"/>
    <property type="evidence" value="ECO:0007669"/>
    <property type="project" value="InterPro"/>
</dbReference>
<evidence type="ECO:0000313" key="1">
    <source>
        <dbReference type="EMBL" id="KYO33341.1"/>
    </source>
</evidence>
<protein>
    <submittedName>
        <fullName evidence="1">Uncharacterized protein</fullName>
    </submittedName>
</protein>
<proteinExistence type="predicted"/>
<gene>
    <name evidence="1" type="ORF">Y1Q_0002213</name>
</gene>
<dbReference type="AlphaFoldDB" id="A0A151N995"/>
<dbReference type="KEGG" id="amj:106739656"/>
<dbReference type="Pfam" id="PF17659">
    <property type="entry name" value="RADX"/>
    <property type="match status" value="1"/>
</dbReference>
<dbReference type="STRING" id="8496.A0A151N995"/>
<name>A0A151N995_ALLMI</name>
<dbReference type="EMBL" id="AKHW03003705">
    <property type="protein sequence ID" value="KYO33341.1"/>
    <property type="molecule type" value="Genomic_DNA"/>
</dbReference>
<accession>A0A151N995</accession>
<dbReference type="OrthoDB" id="5965770at2759"/>
<organism evidence="1 2">
    <name type="scientific">Alligator mississippiensis</name>
    <name type="common">American alligator</name>
    <dbReference type="NCBI Taxonomy" id="8496"/>
    <lineage>
        <taxon>Eukaryota</taxon>
        <taxon>Metazoa</taxon>
        <taxon>Chordata</taxon>
        <taxon>Craniata</taxon>
        <taxon>Vertebrata</taxon>
        <taxon>Euteleostomi</taxon>
        <taxon>Archelosauria</taxon>
        <taxon>Archosauria</taxon>
        <taxon>Crocodylia</taxon>
        <taxon>Alligatoridae</taxon>
        <taxon>Alligatorinae</taxon>
        <taxon>Alligator</taxon>
    </lineage>
</organism>
<reference evidence="1 2" key="1">
    <citation type="journal article" date="2012" name="Genome Biol.">
        <title>Sequencing three crocodilian genomes to illuminate the evolution of archosaurs and amniotes.</title>
        <authorList>
            <person name="St John J.A."/>
            <person name="Braun E.L."/>
            <person name="Isberg S.R."/>
            <person name="Miles L.G."/>
            <person name="Chong A.Y."/>
            <person name="Gongora J."/>
            <person name="Dalzell P."/>
            <person name="Moran C."/>
            <person name="Bed'hom B."/>
            <person name="Abzhanov A."/>
            <person name="Burgess S.C."/>
            <person name="Cooksey A.M."/>
            <person name="Castoe T.A."/>
            <person name="Crawford N.G."/>
            <person name="Densmore L.D."/>
            <person name="Drew J.C."/>
            <person name="Edwards S.V."/>
            <person name="Faircloth B.C."/>
            <person name="Fujita M.K."/>
            <person name="Greenwold M.J."/>
            <person name="Hoffmann F.G."/>
            <person name="Howard J.M."/>
            <person name="Iguchi T."/>
            <person name="Janes D.E."/>
            <person name="Khan S.Y."/>
            <person name="Kohno S."/>
            <person name="de Koning A.J."/>
            <person name="Lance S.L."/>
            <person name="McCarthy F.M."/>
            <person name="McCormack J.E."/>
            <person name="Merchant M.E."/>
            <person name="Peterson D.G."/>
            <person name="Pollock D.D."/>
            <person name="Pourmand N."/>
            <person name="Raney B.J."/>
            <person name="Roessler K.A."/>
            <person name="Sanford J.R."/>
            <person name="Sawyer R.H."/>
            <person name="Schmidt C.J."/>
            <person name="Triplett E.W."/>
            <person name="Tuberville T.D."/>
            <person name="Venegas-Anaya M."/>
            <person name="Howard J.T."/>
            <person name="Jarvis E.D."/>
            <person name="Guillette L.J.Jr."/>
            <person name="Glenn T.C."/>
            <person name="Green R.E."/>
            <person name="Ray D.A."/>
        </authorList>
    </citation>
    <scope>NUCLEOTIDE SEQUENCE [LARGE SCALE GENOMIC DNA]</scope>
    <source>
        <strain evidence="1">KSC_2009_1</strain>
    </source>
</reference>